<dbReference type="Gene3D" id="3.40.720.10">
    <property type="entry name" value="Alkaline Phosphatase, subunit A"/>
    <property type="match status" value="1"/>
</dbReference>
<dbReference type="PANTHER" id="PTHR43108:SF6">
    <property type="entry name" value="N-SULPHOGLUCOSAMINE SULPHOHYDROLASE"/>
    <property type="match status" value="1"/>
</dbReference>
<protein>
    <submittedName>
        <fullName evidence="4">Sulfatase</fullName>
    </submittedName>
</protein>
<evidence type="ECO:0000256" key="2">
    <source>
        <dbReference type="ARBA" id="ARBA00022801"/>
    </source>
</evidence>
<dbReference type="RefSeq" id="WP_326278001.1">
    <property type="nucleotide sequence ID" value="NZ_JAYKYV010000004.1"/>
</dbReference>
<accession>A0ABU6IPH7</accession>
<dbReference type="CDD" id="cd16031">
    <property type="entry name" value="G6S_like"/>
    <property type="match status" value="1"/>
</dbReference>
<dbReference type="PROSITE" id="PS51257">
    <property type="entry name" value="PROKAR_LIPOPROTEIN"/>
    <property type="match status" value="1"/>
</dbReference>
<dbReference type="InterPro" id="IPR017850">
    <property type="entry name" value="Alkaline_phosphatase_core_sf"/>
</dbReference>
<feature type="domain" description="N-sulphoglucosamine sulphohydrolase C-terminal" evidence="3">
    <location>
        <begin position="360"/>
        <end position="512"/>
    </location>
</feature>
<dbReference type="SUPFAM" id="SSF53649">
    <property type="entry name" value="Alkaline phosphatase-like"/>
    <property type="match status" value="1"/>
</dbReference>
<evidence type="ECO:0000313" key="5">
    <source>
        <dbReference type="Proteomes" id="UP001355298"/>
    </source>
</evidence>
<evidence type="ECO:0000259" key="3">
    <source>
        <dbReference type="Pfam" id="PF16347"/>
    </source>
</evidence>
<evidence type="ECO:0000256" key="1">
    <source>
        <dbReference type="ARBA" id="ARBA00008779"/>
    </source>
</evidence>
<organism evidence="4 5">
    <name type="scientific">Flagellimonas halotolerans</name>
    <dbReference type="NCBI Taxonomy" id="3112164"/>
    <lineage>
        <taxon>Bacteria</taxon>
        <taxon>Pseudomonadati</taxon>
        <taxon>Bacteroidota</taxon>
        <taxon>Flavobacteriia</taxon>
        <taxon>Flavobacteriales</taxon>
        <taxon>Flavobacteriaceae</taxon>
        <taxon>Flagellimonas</taxon>
    </lineage>
</organism>
<dbReference type="PANTHER" id="PTHR43108">
    <property type="entry name" value="N-ACETYLGLUCOSAMINE-6-SULFATASE FAMILY MEMBER"/>
    <property type="match status" value="1"/>
</dbReference>
<gene>
    <name evidence="4" type="ORF">VOP03_06620</name>
</gene>
<name>A0ABU6IPH7_9FLAO</name>
<dbReference type="Pfam" id="PF16347">
    <property type="entry name" value="SGSH_C"/>
    <property type="match status" value="1"/>
</dbReference>
<dbReference type="EMBL" id="JAYMGW010000004">
    <property type="protein sequence ID" value="MEC4265012.1"/>
    <property type="molecule type" value="Genomic_DNA"/>
</dbReference>
<dbReference type="PROSITE" id="PS00523">
    <property type="entry name" value="SULFATASE_1"/>
    <property type="match status" value="1"/>
</dbReference>
<evidence type="ECO:0000313" key="4">
    <source>
        <dbReference type="EMBL" id="MEC4265012.1"/>
    </source>
</evidence>
<comment type="similarity">
    <text evidence="1">Belongs to the sulfatase family.</text>
</comment>
<keyword evidence="2" id="KW-0378">Hydrolase</keyword>
<sequence length="562" mass="65096">MIHQLSKPITNLLYIFLGSLLLVSCKSNSKKDETQKEESKKRPNIVFIISDDHAYQAISAYGGRLAEVAPTPNIDRIAKEGMLFDNCLVTNSICGPSRATILTGKYSHQNGFIDNTIGTKFDFSQQTFGELLQQAGYKTGVLGKLHLGDTPSKGFDYVDILPGQGSYYNPTFINEEGQYQLEGYTTEIITDKAIQWMDSVKSQKQPFMLFLGHKSPHRPWQPGPNELGMYENVEIPEPETLFDDYSGNREVASLNYMSISEAMKMEQDIKITDQPQNGFTAEQQKMWDSIYGPINVKFKKDNPQGDDLTRFKYQRYMRDYLASVAGVDKSVGHVLDYLKDAGLDENTIVIYTSDQGFYLGEHGWFDKRWMYKESLRTPLLVKWPGTVKPGTVNTNLVSNLDFAETFLDIAKTEIPEGMQGKSIVPVLEGNTPSDWRKAHYYHYYEHPSEHDVRRHYGITTDRYKLIHFYYDMDVWELYDLQKDPNELSNIYGNPEYAEVQDKLHKQLEELRIKYEDNDSLNQQFIEEYNEKVKKNPLIEYWKLSPEEMKKLYQEYLKNRKKT</sequence>
<reference evidence="4 5" key="1">
    <citation type="submission" date="2024-01" db="EMBL/GenBank/DDBJ databases">
        <title>The strains designed SYSU M86414 and SYSU M84420 isolated from the marine sediment in San Sha City (Hainan Province, China).</title>
        <authorList>
            <person name="Guo D."/>
        </authorList>
    </citation>
    <scope>NUCLEOTIDE SEQUENCE [LARGE SCALE GENOMIC DNA]</scope>
    <source>
        <strain evidence="4 5">SYSU M84420</strain>
    </source>
</reference>
<keyword evidence="5" id="KW-1185">Reference proteome</keyword>
<proteinExistence type="inferred from homology"/>
<dbReference type="Proteomes" id="UP001355298">
    <property type="component" value="Unassembled WGS sequence"/>
</dbReference>
<comment type="caution">
    <text evidence="4">The sequence shown here is derived from an EMBL/GenBank/DDBJ whole genome shotgun (WGS) entry which is preliminary data.</text>
</comment>
<dbReference type="InterPro" id="IPR032506">
    <property type="entry name" value="SGSH_C"/>
</dbReference>
<dbReference type="InterPro" id="IPR024607">
    <property type="entry name" value="Sulfatase_CS"/>
</dbReference>